<comment type="similarity">
    <text evidence="2">Belongs to the glycosyl hydrolase 15 family.</text>
</comment>
<evidence type="ECO:0000313" key="13">
    <source>
        <dbReference type="Proteomes" id="UP000189580"/>
    </source>
</evidence>
<dbReference type="KEGG" id="slb:AWJ20_4030"/>
<keyword evidence="5" id="KW-0119">Carbohydrate metabolism</keyword>
<proteinExistence type="inferred from homology"/>
<evidence type="ECO:0000256" key="1">
    <source>
        <dbReference type="ARBA" id="ARBA00001863"/>
    </source>
</evidence>
<evidence type="ECO:0000259" key="11">
    <source>
        <dbReference type="Pfam" id="PF00723"/>
    </source>
</evidence>
<evidence type="ECO:0000256" key="2">
    <source>
        <dbReference type="ARBA" id="ARBA00006188"/>
    </source>
</evidence>
<evidence type="ECO:0000256" key="10">
    <source>
        <dbReference type="SAM" id="SignalP"/>
    </source>
</evidence>
<keyword evidence="10" id="KW-0732">Signal</keyword>
<keyword evidence="7" id="KW-0624">Polysaccharide degradation</keyword>
<dbReference type="PANTHER" id="PTHR31616">
    <property type="entry name" value="TREHALASE"/>
    <property type="match status" value="1"/>
</dbReference>
<dbReference type="PANTHER" id="PTHR31616:SF9">
    <property type="entry name" value="GLUCOAMYLASE, INTRACELLULAR SPORULATION-SPECIFIC"/>
    <property type="match status" value="1"/>
</dbReference>
<dbReference type="GeneID" id="30036118"/>
<evidence type="ECO:0000256" key="5">
    <source>
        <dbReference type="ARBA" id="ARBA00023277"/>
    </source>
</evidence>
<dbReference type="EC" id="3.2.1.3" evidence="3"/>
<feature type="signal peptide" evidence="10">
    <location>
        <begin position="1"/>
        <end position="18"/>
    </location>
</feature>
<reference evidence="12 13" key="1">
    <citation type="submission" date="2016-02" db="EMBL/GenBank/DDBJ databases">
        <title>Complete genome sequence and transcriptome regulation of the pentose utilising yeast Sugiyamaella lignohabitans.</title>
        <authorList>
            <person name="Bellasio M."/>
            <person name="Peymann A."/>
            <person name="Valli M."/>
            <person name="Sipitzky M."/>
            <person name="Graf A."/>
            <person name="Sauer M."/>
            <person name="Marx H."/>
            <person name="Mattanovich D."/>
        </authorList>
    </citation>
    <scope>NUCLEOTIDE SEQUENCE [LARGE SCALE GENOMIC DNA]</scope>
    <source>
        <strain evidence="12 13">CBS 10342</strain>
    </source>
</reference>
<dbReference type="EMBL" id="CP014500">
    <property type="protein sequence ID" value="ANB11228.1"/>
    <property type="molecule type" value="Genomic_DNA"/>
</dbReference>
<dbReference type="Proteomes" id="UP000189580">
    <property type="component" value="Chromosome c"/>
</dbReference>
<dbReference type="GO" id="GO:0000272">
    <property type="term" value="P:polysaccharide catabolic process"/>
    <property type="evidence" value="ECO:0007669"/>
    <property type="project" value="UniProtKB-KW"/>
</dbReference>
<sequence length="538" mass="61299">MLVEKFLILLASCSVTSSLPIYESLSSFVGFTSPDEQKLLNGVDATRSSSSKGGHRVPGSLINEIEYEDWLKTETDLAFDRVISNIGGYGQGLDDVLPGAVIASPSKSKPNYYYIWTRDAAISINSLITRYDDQKGQNETLRSIINDYLNSSAIMQHVDNPSGTFENLEGLGEPKFMVDGRPFTSTWGRPQRDGPPLRASTMINYVNSEVRNNNLQYKDFEDLYYNVIRPDLDYVVQHWKDKSFDLWEEVYGNHFFTSMVQLKSLIHGAEIAHELGDKISFYVFRGVASELREYIRQYWDSSRKHLVETLDSKERSGLDTALFLGSIHAIDLYNWDGIDTDELVFPPYSDEVIASIDHLVNDMRYRFPINARRLDEFSKQGKNNSLAGVGIGRYPEDVYDGADVTTGNPWFLCTATVSQTLYLLADHLITRPDSYKLVISDITKPFYSLFLSDNENFDSPDFSIARTNEAYTALVKRIIEYADSFLDVIREHHANDGSMSEQFSRYDGYMRGATHLTWSYSAFWAASRQRNLTLSRLY</sequence>
<evidence type="ECO:0000256" key="3">
    <source>
        <dbReference type="ARBA" id="ARBA00012593"/>
    </source>
</evidence>
<dbReference type="InterPro" id="IPR000165">
    <property type="entry name" value="Glucoamylase"/>
</dbReference>
<evidence type="ECO:0000256" key="4">
    <source>
        <dbReference type="ARBA" id="ARBA00022801"/>
    </source>
</evidence>
<name>A0A161HIX5_9ASCO</name>
<keyword evidence="6" id="KW-0326">Glycosidase</keyword>
<evidence type="ECO:0000256" key="7">
    <source>
        <dbReference type="ARBA" id="ARBA00023326"/>
    </source>
</evidence>
<dbReference type="GO" id="GO:0004339">
    <property type="term" value="F:glucan 1,4-alpha-glucosidase activity"/>
    <property type="evidence" value="ECO:0007669"/>
    <property type="project" value="UniProtKB-EC"/>
</dbReference>
<feature type="domain" description="GH15-like" evidence="11">
    <location>
        <begin position="82"/>
        <end position="523"/>
    </location>
</feature>
<dbReference type="PRINTS" id="PR00736">
    <property type="entry name" value="GLHYDRLASE15"/>
</dbReference>
<dbReference type="Gene3D" id="1.50.10.10">
    <property type="match status" value="1"/>
</dbReference>
<dbReference type="InterPro" id="IPR011613">
    <property type="entry name" value="GH15-like"/>
</dbReference>
<organism evidence="12 13">
    <name type="scientific">Sugiyamaella lignohabitans</name>
    <dbReference type="NCBI Taxonomy" id="796027"/>
    <lineage>
        <taxon>Eukaryota</taxon>
        <taxon>Fungi</taxon>
        <taxon>Dikarya</taxon>
        <taxon>Ascomycota</taxon>
        <taxon>Saccharomycotina</taxon>
        <taxon>Dipodascomycetes</taxon>
        <taxon>Dipodascales</taxon>
        <taxon>Trichomonascaceae</taxon>
        <taxon>Sugiyamaella</taxon>
    </lineage>
</organism>
<protein>
    <recommendedName>
        <fullName evidence="3">glucan 1,4-alpha-glucosidase</fullName>
        <ecNumber evidence="3">3.2.1.3</ecNumber>
    </recommendedName>
    <alternativeName>
        <fullName evidence="9">1,4-alpha-D-glucan glucohydrolase</fullName>
    </alternativeName>
    <alternativeName>
        <fullName evidence="8">Glucan 1,4-alpha-glucosidase</fullName>
    </alternativeName>
</protein>
<keyword evidence="13" id="KW-1185">Reference proteome</keyword>
<dbReference type="GO" id="GO:0000324">
    <property type="term" value="C:fungal-type vacuole"/>
    <property type="evidence" value="ECO:0007669"/>
    <property type="project" value="TreeGrafter"/>
</dbReference>
<comment type="catalytic activity">
    <reaction evidence="1">
        <text>Hydrolysis of terminal (1-&gt;4)-linked alpha-D-glucose residues successively from non-reducing ends of the chains with release of beta-D-glucose.</text>
        <dbReference type="EC" id="3.2.1.3"/>
    </reaction>
</comment>
<keyword evidence="4" id="KW-0378">Hydrolase</keyword>
<dbReference type="InterPro" id="IPR012341">
    <property type="entry name" value="6hp_glycosidase-like_sf"/>
</dbReference>
<dbReference type="AlphaFoldDB" id="A0A161HIX5"/>
<evidence type="ECO:0000313" key="12">
    <source>
        <dbReference type="EMBL" id="ANB11228.1"/>
    </source>
</evidence>
<evidence type="ECO:0000256" key="6">
    <source>
        <dbReference type="ARBA" id="ARBA00023295"/>
    </source>
</evidence>
<evidence type="ECO:0000256" key="9">
    <source>
        <dbReference type="ARBA" id="ARBA00033473"/>
    </source>
</evidence>
<evidence type="ECO:0000256" key="8">
    <source>
        <dbReference type="ARBA" id="ARBA00033442"/>
    </source>
</evidence>
<dbReference type="RefSeq" id="XP_018733705.1">
    <property type="nucleotide sequence ID" value="XM_018881080.1"/>
</dbReference>
<accession>A0A161HIX5</accession>
<dbReference type="InterPro" id="IPR008928">
    <property type="entry name" value="6-hairpin_glycosidase_sf"/>
</dbReference>
<feature type="chain" id="PRO_5007822698" description="glucan 1,4-alpha-glucosidase" evidence="10">
    <location>
        <begin position="19"/>
        <end position="538"/>
    </location>
</feature>
<dbReference type="Pfam" id="PF00723">
    <property type="entry name" value="Glyco_hydro_15"/>
    <property type="match status" value="1"/>
</dbReference>
<gene>
    <name evidence="12" type="primary">SGA1</name>
    <name evidence="12" type="ORF">AWJ20_4030</name>
</gene>
<dbReference type="OrthoDB" id="6123450at2759"/>
<dbReference type="SUPFAM" id="SSF48208">
    <property type="entry name" value="Six-hairpin glycosidases"/>
    <property type="match status" value="1"/>
</dbReference>